<evidence type="ECO:0000313" key="2">
    <source>
        <dbReference type="EMBL" id="GER93625.1"/>
    </source>
</evidence>
<sequence>MPTTLEERVAYLEGKVEEHSKVWSDLKDMMINHDSKMIAFEQRIDRRFEAIDKRFEAIDRRFEAIDKRFEAIDQKFSKYFLWIIGIQVSVLLAVIASMLR</sequence>
<name>A0A5J4L060_9ZZZZ</name>
<protein>
    <recommendedName>
        <fullName evidence="3">DUF1640 domain-containing protein</fullName>
    </recommendedName>
</protein>
<dbReference type="Gene3D" id="3.90.20.10">
    <property type="match status" value="1"/>
</dbReference>
<feature type="transmembrane region" description="Helical" evidence="1">
    <location>
        <begin position="79"/>
        <end position="99"/>
    </location>
</feature>
<evidence type="ECO:0008006" key="3">
    <source>
        <dbReference type="Google" id="ProtNLM"/>
    </source>
</evidence>
<keyword evidence="1" id="KW-0812">Transmembrane</keyword>
<evidence type="ECO:0000256" key="1">
    <source>
        <dbReference type="SAM" id="Phobius"/>
    </source>
</evidence>
<dbReference type="AlphaFoldDB" id="A0A5J4L060"/>
<proteinExistence type="predicted"/>
<comment type="caution">
    <text evidence="2">The sequence shown here is derived from an EMBL/GenBank/DDBJ whole genome shotgun (WGS) entry which is preliminary data.</text>
</comment>
<accession>A0A5J4L060</accession>
<keyword evidence="1" id="KW-1133">Transmembrane helix</keyword>
<dbReference type="EMBL" id="BLAB01000001">
    <property type="protein sequence ID" value="GER93625.1"/>
    <property type="molecule type" value="Genomic_DNA"/>
</dbReference>
<organism evidence="2">
    <name type="scientific">hot springs metagenome</name>
    <dbReference type="NCBI Taxonomy" id="433727"/>
    <lineage>
        <taxon>unclassified sequences</taxon>
        <taxon>metagenomes</taxon>
        <taxon>ecological metagenomes</taxon>
    </lineage>
</organism>
<reference evidence="2" key="1">
    <citation type="submission" date="2019-10" db="EMBL/GenBank/DDBJ databases">
        <title>Metagenomic sequencing of thiosulfate-disproportionating enrichment culture.</title>
        <authorList>
            <person name="Umezawa K."/>
            <person name="Kojima H."/>
            <person name="Fukui M."/>
        </authorList>
    </citation>
    <scope>NUCLEOTIDE SEQUENCE</scope>
    <source>
        <strain evidence="2">45J</strain>
    </source>
</reference>
<keyword evidence="1" id="KW-0472">Membrane</keyword>
<gene>
    <name evidence="2" type="ORF">A45J_1373</name>
</gene>